<dbReference type="Gene3D" id="3.40.190.10">
    <property type="entry name" value="Periplasmic binding protein-like II"/>
    <property type="match status" value="2"/>
</dbReference>
<dbReference type="SUPFAM" id="SSF53850">
    <property type="entry name" value="Periplasmic binding protein-like II"/>
    <property type="match status" value="1"/>
</dbReference>
<dbReference type="RefSeq" id="WP_053521380.1">
    <property type="nucleotide sequence ID" value="NZ_LHCF01000004.1"/>
</dbReference>
<dbReference type="PATRIC" id="fig|479893.3.peg.202"/>
<name>A0A0M1N055_9MOLU</name>
<dbReference type="EMBL" id="LHCF01000004">
    <property type="protein sequence ID" value="KOR75543.1"/>
    <property type="molecule type" value="Genomic_DNA"/>
</dbReference>
<sequence>MNNLANNHNDNKPKKTIKIATNFPSSLNTLQSTKHLIEDGYILEVISEAELKEKYQITCNDALKEGLVDVSISNNYHTMNSYNDFSATDEETKLTMVQPFFHPRYGLYVHQKNPLKLQSVEDVKKHKNLRLLFAPFNDLFAAPCDFSRSLLLLNNLKLVKIDEEVIKAKGYNLNLDDIENIYNLDFVKTNNLFKVVELFADPTKYDLSINCPGFMRKNPDFKRIGTVSPEEQENNIVFSSYAIILASRKNNQDDEKVQAVKRFLKHEKVQKTMFEAGGPGKDYVMVQNPDKLKADILANFEK</sequence>
<dbReference type="STRING" id="479893.CPX_001418"/>
<dbReference type="OrthoDB" id="385864at2"/>
<comment type="caution">
    <text evidence="1">The sequence shown here is derived from an EMBL/GenBank/DDBJ whole genome shotgun (WGS) entry which is preliminary data.</text>
</comment>
<organism evidence="1 2">
    <name type="scientific">Candidatus Phytoplasma pruni</name>
    <dbReference type="NCBI Taxonomy" id="479893"/>
    <lineage>
        <taxon>Bacteria</taxon>
        <taxon>Bacillati</taxon>
        <taxon>Mycoplasmatota</taxon>
        <taxon>Mollicutes</taxon>
        <taxon>Acholeplasmatales</taxon>
        <taxon>Acholeplasmataceae</taxon>
        <taxon>Candidatus Phytoplasma</taxon>
        <taxon>16SrIII (X-disease group)</taxon>
    </lineage>
</organism>
<evidence type="ECO:0000313" key="2">
    <source>
        <dbReference type="Proteomes" id="UP000037386"/>
    </source>
</evidence>
<protein>
    <submittedName>
        <fullName evidence="1">ABC-type uncharacterized transport system subunit</fullName>
    </submittedName>
</protein>
<reference evidence="2" key="1">
    <citation type="submission" date="2015-05" db="EMBL/GenBank/DDBJ databases">
        <title>Draft genome sequence of 'Candidatus Phytoplasma Pruni' strain CX, a plant pathogenic bacterium.</title>
        <authorList>
            <person name="Lee I.-M."/>
            <person name="Bottner-Parker K.D."/>
            <person name="Shao J."/>
            <person name="Gundersen-Rindal D.E."/>
            <person name="Zhao Y."/>
            <person name="Davis R.E."/>
        </authorList>
    </citation>
    <scope>NUCLEOTIDE SEQUENCE [LARGE SCALE GENOMIC DNA]</scope>
    <source>
        <strain evidence="2">CX</strain>
    </source>
</reference>
<dbReference type="Proteomes" id="UP000037386">
    <property type="component" value="Unassembled WGS sequence"/>
</dbReference>
<accession>A0A0M1N055</accession>
<evidence type="ECO:0000313" key="1">
    <source>
        <dbReference type="EMBL" id="KOR75543.1"/>
    </source>
</evidence>
<proteinExistence type="predicted"/>
<gene>
    <name evidence="1" type="ORF">CPX_001418</name>
</gene>
<dbReference type="AlphaFoldDB" id="A0A0M1N055"/>